<sequence length="838" mass="95587">MTEQSHQQISMESIINNSPTIVISRKIEKDFPVKYISNNIWQFGYTPEDFYSGEVKYPDLIHPEDRKVVLKSFKYLNKQLSEFVQEYRVITRFGEIRHVEDRVHIKTYGNKSVHLEGTILDVTERKHHEMITHQRSSNNGKPLSEISLEDVLGLLVTNAERVRTGLTCAVMLLDKKKKHICRVIAPNLPLSFKEEMEGLEIGYGVCSGGTALYLGERVIVDNIEEHPYWALHREAAKKAGIKASWAELITASTGEILGVFLMYFNFPNKPKKTCFEYLKANADLAAIEIEHRIVNETFRESEHKFKTIFNNINDQIYVSELNGNLIDVNQVVVDDLGYSKEYILKSSPMDIVPSWYIQRACELIKVIERNHKAMYEAAAIRKDGSVIPLEINARMINYNGKKTILSVGRDITERKKAEKAKQLNESRLEALIKLNEMTTASLDEISEFVKEEAVRLTESKLGYLAFMNADETDLIMHSWSNSAMGECGISDKQFIYPVNSTGLWGEAVKQRKAIITNNYSAPNSLKKGYPERHVVLKRHMNVPIFDGDHIVAVVGVGNKDEEYDESDVRQLTLLMQGMWKIIQSKQLISALSKYSEELSKANTKLRSVNMMKEEFLEDSLKKGHDFLHGYDILDDETLNLLDGSQKEAISTLLMNSERLKLLIDAILYSNMQQSGRIEYSFAPVSISSVLSDVLLNQILLIDEKELALEKDIPVGLPPVKGDREKLEETFLYLIHNAITVTPKENCIRVKVFDEGSHIHVTVIDNGEGIDENLIPRLFYKMYQVDDTISRMYQGLESSLYICKDTVVAHQGKIWIESEVGKGSIFHVTLPKWIDTEKT</sequence>
<dbReference type="PRINTS" id="PR00344">
    <property type="entry name" value="BCTRLSENSOR"/>
</dbReference>
<dbReference type="EMBL" id="PGGK01000008">
    <property type="protein sequence ID" value="TGC08769.1"/>
    <property type="molecule type" value="Genomic_DNA"/>
</dbReference>
<accession>A0A4E0QYQ4</accession>
<dbReference type="AlphaFoldDB" id="A0A4E0QYQ4"/>
<evidence type="ECO:0000256" key="1">
    <source>
        <dbReference type="ARBA" id="ARBA00000085"/>
    </source>
</evidence>
<dbReference type="SMART" id="SM00065">
    <property type="entry name" value="GAF"/>
    <property type="match status" value="2"/>
</dbReference>
<feature type="domain" description="PAS" evidence="7">
    <location>
        <begin position="43"/>
        <end position="83"/>
    </location>
</feature>
<dbReference type="SUPFAM" id="SSF55785">
    <property type="entry name" value="PYP-like sensor domain (PAS domain)"/>
    <property type="match status" value="2"/>
</dbReference>
<proteinExistence type="predicted"/>
<dbReference type="InterPro" id="IPR035965">
    <property type="entry name" value="PAS-like_dom_sf"/>
</dbReference>
<dbReference type="InterPro" id="IPR003594">
    <property type="entry name" value="HATPase_dom"/>
</dbReference>
<feature type="domain" description="Histidine kinase" evidence="6">
    <location>
        <begin position="615"/>
        <end position="833"/>
    </location>
</feature>
<evidence type="ECO:0000256" key="4">
    <source>
        <dbReference type="ARBA" id="ARBA00022679"/>
    </source>
</evidence>
<dbReference type="PROSITE" id="PS50112">
    <property type="entry name" value="PAS"/>
    <property type="match status" value="2"/>
</dbReference>
<name>A0A4E0QYQ4_9EURY</name>
<dbReference type="EC" id="2.7.13.3" evidence="2"/>
<feature type="domain" description="PAS" evidence="7">
    <location>
        <begin position="301"/>
        <end position="344"/>
    </location>
</feature>
<dbReference type="CDD" id="cd00075">
    <property type="entry name" value="HATPase"/>
    <property type="match status" value="1"/>
</dbReference>
<dbReference type="PROSITE" id="PS50109">
    <property type="entry name" value="HIS_KIN"/>
    <property type="match status" value="1"/>
</dbReference>
<dbReference type="Proteomes" id="UP000297295">
    <property type="component" value="Unassembled WGS sequence"/>
</dbReference>
<dbReference type="SMART" id="SM00387">
    <property type="entry name" value="HATPase_c"/>
    <property type="match status" value="1"/>
</dbReference>
<dbReference type="Gene3D" id="3.30.450.40">
    <property type="match status" value="2"/>
</dbReference>
<evidence type="ECO:0000256" key="2">
    <source>
        <dbReference type="ARBA" id="ARBA00012438"/>
    </source>
</evidence>
<dbReference type="InterPro" id="IPR036890">
    <property type="entry name" value="HATPase_C_sf"/>
</dbReference>
<dbReference type="OrthoDB" id="8127at2157"/>
<dbReference type="InterPro" id="IPR005467">
    <property type="entry name" value="His_kinase_dom"/>
</dbReference>
<keyword evidence="3" id="KW-0597">Phosphoprotein</keyword>
<comment type="caution">
    <text evidence="9">The sequence shown here is derived from an EMBL/GenBank/DDBJ whole genome shotgun (WGS) entry which is preliminary data.</text>
</comment>
<comment type="catalytic activity">
    <reaction evidence="1">
        <text>ATP + protein L-histidine = ADP + protein N-phospho-L-histidine.</text>
        <dbReference type="EC" id="2.7.13.3"/>
    </reaction>
</comment>
<feature type="domain" description="PAC" evidence="8">
    <location>
        <begin position="373"/>
        <end position="423"/>
    </location>
</feature>
<evidence type="ECO:0000313" key="10">
    <source>
        <dbReference type="Proteomes" id="UP000297295"/>
    </source>
</evidence>
<dbReference type="InterPro" id="IPR052162">
    <property type="entry name" value="Sensor_kinase/Photoreceptor"/>
</dbReference>
<keyword evidence="10" id="KW-1185">Reference proteome</keyword>
<dbReference type="InterPro" id="IPR004358">
    <property type="entry name" value="Sig_transdc_His_kin-like_C"/>
</dbReference>
<dbReference type="SMART" id="SM00086">
    <property type="entry name" value="PAC"/>
    <property type="match status" value="2"/>
</dbReference>
<dbReference type="PANTHER" id="PTHR43304:SF1">
    <property type="entry name" value="PAC DOMAIN-CONTAINING PROTEIN"/>
    <property type="match status" value="1"/>
</dbReference>
<dbReference type="CDD" id="cd00130">
    <property type="entry name" value="PAS"/>
    <property type="match status" value="2"/>
</dbReference>
<dbReference type="Pfam" id="PF13426">
    <property type="entry name" value="PAS_9"/>
    <property type="match status" value="1"/>
</dbReference>
<evidence type="ECO:0000259" key="6">
    <source>
        <dbReference type="PROSITE" id="PS50109"/>
    </source>
</evidence>
<dbReference type="InterPro" id="IPR013655">
    <property type="entry name" value="PAS_fold_3"/>
</dbReference>
<evidence type="ECO:0000259" key="7">
    <source>
        <dbReference type="PROSITE" id="PS50112"/>
    </source>
</evidence>
<dbReference type="InterPro" id="IPR000014">
    <property type="entry name" value="PAS"/>
</dbReference>
<organism evidence="9 10">
    <name type="scientific">Methanolobus halotolerans</name>
    <dbReference type="NCBI Taxonomy" id="2052935"/>
    <lineage>
        <taxon>Archaea</taxon>
        <taxon>Methanobacteriati</taxon>
        <taxon>Methanobacteriota</taxon>
        <taxon>Stenosarchaea group</taxon>
        <taxon>Methanomicrobia</taxon>
        <taxon>Methanosarcinales</taxon>
        <taxon>Methanosarcinaceae</taxon>
        <taxon>Methanolobus</taxon>
    </lineage>
</organism>
<dbReference type="Gene3D" id="3.30.450.20">
    <property type="entry name" value="PAS domain"/>
    <property type="match status" value="2"/>
</dbReference>
<dbReference type="Pfam" id="PF02518">
    <property type="entry name" value="HATPase_c"/>
    <property type="match status" value="1"/>
</dbReference>
<dbReference type="SUPFAM" id="SSF55781">
    <property type="entry name" value="GAF domain-like"/>
    <property type="match status" value="2"/>
</dbReference>
<protein>
    <recommendedName>
        <fullName evidence="2">histidine kinase</fullName>
        <ecNumber evidence="2">2.7.13.3</ecNumber>
    </recommendedName>
</protein>
<dbReference type="NCBIfam" id="TIGR00229">
    <property type="entry name" value="sensory_box"/>
    <property type="match status" value="2"/>
</dbReference>
<dbReference type="Pfam" id="PF13185">
    <property type="entry name" value="GAF_2"/>
    <property type="match status" value="2"/>
</dbReference>
<dbReference type="InterPro" id="IPR003018">
    <property type="entry name" value="GAF"/>
</dbReference>
<evidence type="ECO:0000259" key="8">
    <source>
        <dbReference type="PROSITE" id="PS50113"/>
    </source>
</evidence>
<evidence type="ECO:0000313" key="9">
    <source>
        <dbReference type="EMBL" id="TGC08769.1"/>
    </source>
</evidence>
<dbReference type="PROSITE" id="PS50113">
    <property type="entry name" value="PAC"/>
    <property type="match status" value="1"/>
</dbReference>
<evidence type="ECO:0000256" key="5">
    <source>
        <dbReference type="ARBA" id="ARBA00022777"/>
    </source>
</evidence>
<evidence type="ECO:0000256" key="3">
    <source>
        <dbReference type="ARBA" id="ARBA00022553"/>
    </source>
</evidence>
<keyword evidence="4" id="KW-0808">Transferase</keyword>
<dbReference type="Gene3D" id="3.30.565.10">
    <property type="entry name" value="Histidine kinase-like ATPase, C-terminal domain"/>
    <property type="match status" value="1"/>
</dbReference>
<dbReference type="PANTHER" id="PTHR43304">
    <property type="entry name" value="PHYTOCHROME-LIKE PROTEIN CPH1"/>
    <property type="match status" value="1"/>
</dbReference>
<dbReference type="InterPro" id="IPR029016">
    <property type="entry name" value="GAF-like_dom_sf"/>
</dbReference>
<keyword evidence="5" id="KW-0418">Kinase</keyword>
<dbReference type="InterPro" id="IPR000700">
    <property type="entry name" value="PAS-assoc_C"/>
</dbReference>
<dbReference type="Pfam" id="PF08447">
    <property type="entry name" value="PAS_3"/>
    <property type="match status" value="1"/>
</dbReference>
<dbReference type="RefSeq" id="WP_135389900.1">
    <property type="nucleotide sequence ID" value="NZ_PGGK01000008.1"/>
</dbReference>
<dbReference type="GO" id="GO:0004673">
    <property type="term" value="F:protein histidine kinase activity"/>
    <property type="evidence" value="ECO:0007669"/>
    <property type="project" value="UniProtKB-EC"/>
</dbReference>
<dbReference type="InterPro" id="IPR001610">
    <property type="entry name" value="PAC"/>
</dbReference>
<gene>
    <name evidence="9" type="ORF">CUN85_08550</name>
</gene>
<reference evidence="9 10" key="1">
    <citation type="submission" date="2017-11" db="EMBL/GenBank/DDBJ databases">
        <title>Isolation and Characterization of Methanogenic Archaea from Saline Meromictic Lake at Siberia.</title>
        <authorList>
            <person name="Shen Y."/>
            <person name="Huang H.-H."/>
            <person name="Lai M.-C."/>
            <person name="Chen S.-C."/>
        </authorList>
    </citation>
    <scope>NUCLEOTIDE SEQUENCE [LARGE SCALE GENOMIC DNA]</scope>
    <source>
        <strain evidence="9 10">SY-01</strain>
    </source>
</reference>
<dbReference type="SUPFAM" id="SSF55874">
    <property type="entry name" value="ATPase domain of HSP90 chaperone/DNA topoisomerase II/histidine kinase"/>
    <property type="match status" value="1"/>
</dbReference>